<dbReference type="NCBIfam" id="TIGR03543">
    <property type="entry name" value="divI1A_rptt_fam"/>
    <property type="match status" value="1"/>
</dbReference>
<dbReference type="InterPro" id="IPR019933">
    <property type="entry name" value="DivIVA_domain"/>
</dbReference>
<accession>A0A1H2LM15</accession>
<organism evidence="1 2">
    <name type="scientific">Arcanobacterium phocae</name>
    <dbReference type="NCBI Taxonomy" id="131112"/>
    <lineage>
        <taxon>Bacteria</taxon>
        <taxon>Bacillati</taxon>
        <taxon>Actinomycetota</taxon>
        <taxon>Actinomycetes</taxon>
        <taxon>Actinomycetales</taxon>
        <taxon>Actinomycetaceae</taxon>
        <taxon>Arcanobacterium</taxon>
    </lineage>
</organism>
<keyword evidence="2" id="KW-1185">Reference proteome</keyword>
<reference evidence="2" key="1">
    <citation type="submission" date="2016-10" db="EMBL/GenBank/DDBJ databases">
        <authorList>
            <person name="Varghese N."/>
            <person name="Submissions S."/>
        </authorList>
    </citation>
    <scope>NUCLEOTIDE SEQUENCE [LARGE SCALE GENOMIC DNA]</scope>
    <source>
        <strain evidence="2">DSM 10002</strain>
    </source>
</reference>
<dbReference type="Gene3D" id="6.10.250.660">
    <property type="match status" value="2"/>
</dbReference>
<gene>
    <name evidence="1" type="ORF">SAMN04489737_1651</name>
</gene>
<dbReference type="RefSeq" id="WP_091282079.1">
    <property type="nucleotide sequence ID" value="NZ_JABAPH010000025.1"/>
</dbReference>
<protein>
    <submittedName>
        <fullName evidence="1">DivIVA domain-containing protein</fullName>
    </submittedName>
</protein>
<sequence length="183" mass="21146">MNDTFARVGWFRSGYDPAQVDAFLEQAKDAYDVAYEDGQEITEETVRRVSFSWVRNGYHAQLVDVALDRLERAFVQRRRAARVREVGEDRWLRSTYDRATSLYPRLRRPAGQRFAHPEKSGYSSADVDALMDRIIAFFDSAEPITSQEVRNTTFSSAKNEKAYEEKVVDVFLDRVISVLMSVE</sequence>
<dbReference type="STRING" id="131112.SAMN04489737_1651"/>
<dbReference type="Proteomes" id="UP000214355">
    <property type="component" value="Chromosome I"/>
</dbReference>
<dbReference type="OrthoDB" id="3480096at2"/>
<evidence type="ECO:0000313" key="2">
    <source>
        <dbReference type="Proteomes" id="UP000214355"/>
    </source>
</evidence>
<proteinExistence type="predicted"/>
<name>A0A1H2LM15_9ACTO</name>
<dbReference type="GeneID" id="65345374"/>
<dbReference type="EMBL" id="LT629804">
    <property type="protein sequence ID" value="SDU82050.1"/>
    <property type="molecule type" value="Genomic_DNA"/>
</dbReference>
<dbReference type="AlphaFoldDB" id="A0A1H2LM15"/>
<evidence type="ECO:0000313" key="1">
    <source>
        <dbReference type="EMBL" id="SDU82050.1"/>
    </source>
</evidence>
<dbReference type="InterPro" id="IPR019932">
    <property type="entry name" value="CHP03543"/>
</dbReference>
<dbReference type="NCBIfam" id="TIGR03544">
    <property type="entry name" value="DivI1A_domain"/>
    <property type="match status" value="2"/>
</dbReference>